<dbReference type="EMBL" id="JBEDUW010000289">
    <property type="protein sequence ID" value="KAK9901781.1"/>
    <property type="molecule type" value="Genomic_DNA"/>
</dbReference>
<gene>
    <name evidence="1" type="ORF">M0R45_001980</name>
</gene>
<reference evidence="1 2" key="1">
    <citation type="journal article" date="2023" name="G3 (Bethesda)">
        <title>A chromosome-length genome assembly and annotation of blackberry (Rubus argutus, cv. 'Hillquist').</title>
        <authorList>
            <person name="Bruna T."/>
            <person name="Aryal R."/>
            <person name="Dudchenko O."/>
            <person name="Sargent D.J."/>
            <person name="Mead D."/>
            <person name="Buti M."/>
            <person name="Cavallini A."/>
            <person name="Hytonen T."/>
            <person name="Andres J."/>
            <person name="Pham M."/>
            <person name="Weisz D."/>
            <person name="Mascagni F."/>
            <person name="Usai G."/>
            <person name="Natali L."/>
            <person name="Bassil N."/>
            <person name="Fernandez G.E."/>
            <person name="Lomsadze A."/>
            <person name="Armour M."/>
            <person name="Olukolu B."/>
            <person name="Poorten T."/>
            <person name="Britton C."/>
            <person name="Davik J."/>
            <person name="Ashrafi H."/>
            <person name="Aiden E.L."/>
            <person name="Borodovsky M."/>
            <person name="Worthington M."/>
        </authorList>
    </citation>
    <scope>NUCLEOTIDE SEQUENCE [LARGE SCALE GENOMIC DNA]</scope>
    <source>
        <strain evidence="1">PI 553951</strain>
    </source>
</reference>
<comment type="caution">
    <text evidence="1">The sequence shown here is derived from an EMBL/GenBank/DDBJ whole genome shotgun (WGS) entry which is preliminary data.</text>
</comment>
<sequence length="79" mass="8995">MLLTQLRVWRREEGAMPVWAKGKEQLEKRSSALVWAGWWVVREDLRQWLEAGAWEADVNGVVAGGVVLGVQSRRYSDGN</sequence>
<proteinExistence type="predicted"/>
<dbReference type="AlphaFoldDB" id="A0AAW1VKK6"/>
<evidence type="ECO:0000313" key="2">
    <source>
        <dbReference type="Proteomes" id="UP001457282"/>
    </source>
</evidence>
<keyword evidence="2" id="KW-1185">Reference proteome</keyword>
<organism evidence="1 2">
    <name type="scientific">Rubus argutus</name>
    <name type="common">Southern blackberry</name>
    <dbReference type="NCBI Taxonomy" id="59490"/>
    <lineage>
        <taxon>Eukaryota</taxon>
        <taxon>Viridiplantae</taxon>
        <taxon>Streptophyta</taxon>
        <taxon>Embryophyta</taxon>
        <taxon>Tracheophyta</taxon>
        <taxon>Spermatophyta</taxon>
        <taxon>Magnoliopsida</taxon>
        <taxon>eudicotyledons</taxon>
        <taxon>Gunneridae</taxon>
        <taxon>Pentapetalae</taxon>
        <taxon>rosids</taxon>
        <taxon>fabids</taxon>
        <taxon>Rosales</taxon>
        <taxon>Rosaceae</taxon>
        <taxon>Rosoideae</taxon>
        <taxon>Rosoideae incertae sedis</taxon>
        <taxon>Rubus</taxon>
    </lineage>
</organism>
<accession>A0AAW1VKK6</accession>
<protein>
    <submittedName>
        <fullName evidence="1">Uncharacterized protein</fullName>
    </submittedName>
</protein>
<evidence type="ECO:0000313" key="1">
    <source>
        <dbReference type="EMBL" id="KAK9901781.1"/>
    </source>
</evidence>
<dbReference type="Proteomes" id="UP001457282">
    <property type="component" value="Unassembled WGS sequence"/>
</dbReference>
<name>A0AAW1VKK6_RUBAR</name>